<evidence type="ECO:0000313" key="2">
    <source>
        <dbReference type="Proteomes" id="UP000276133"/>
    </source>
</evidence>
<dbReference type="Gene3D" id="3.40.395.10">
    <property type="entry name" value="Adenoviral Proteinase, Chain A"/>
    <property type="match status" value="1"/>
</dbReference>
<dbReference type="EMBL" id="REGN01004517">
    <property type="protein sequence ID" value="RNA17166.1"/>
    <property type="molecule type" value="Genomic_DNA"/>
</dbReference>
<name>A0A3M7R0R1_BRAPC</name>
<evidence type="ECO:0000313" key="1">
    <source>
        <dbReference type="EMBL" id="RNA17166.1"/>
    </source>
</evidence>
<dbReference type="SUPFAM" id="SSF54001">
    <property type="entry name" value="Cysteine proteinases"/>
    <property type="match status" value="1"/>
</dbReference>
<comment type="caution">
    <text evidence="1">The sequence shown here is derived from an EMBL/GenBank/DDBJ whole genome shotgun (WGS) entry which is preliminary data.</text>
</comment>
<gene>
    <name evidence="1" type="ORF">BpHYR1_021173</name>
</gene>
<evidence type="ECO:0008006" key="3">
    <source>
        <dbReference type="Google" id="ProtNLM"/>
    </source>
</evidence>
<proteinExistence type="predicted"/>
<protein>
    <recommendedName>
        <fullName evidence="3">Ubiquitin-like protease family profile domain-containing protein</fullName>
    </recommendedName>
</protein>
<dbReference type="InterPro" id="IPR038765">
    <property type="entry name" value="Papain-like_cys_pep_sf"/>
</dbReference>
<sequence length="151" mass="17935">MENPPTENEIIDTEVPMDIDKKDENNFENFIYFKIEDFLVRKKAIDDILYNKWLTDNELMAFAKCIVRNSKKKILILDCFHSTQIFNEGKLKRKFGLGSYLEFKNFDIIFGFINENSNHWSMMFIELNGSIFYYVAPLGEKIENQTKSFEN</sequence>
<reference evidence="1 2" key="1">
    <citation type="journal article" date="2018" name="Sci. Rep.">
        <title>Genomic signatures of local adaptation to the degree of environmental predictability in rotifers.</title>
        <authorList>
            <person name="Franch-Gras L."/>
            <person name="Hahn C."/>
            <person name="Garcia-Roger E.M."/>
            <person name="Carmona M.J."/>
            <person name="Serra M."/>
            <person name="Gomez A."/>
        </authorList>
    </citation>
    <scope>NUCLEOTIDE SEQUENCE [LARGE SCALE GENOMIC DNA]</scope>
    <source>
        <strain evidence="1">HYR1</strain>
    </source>
</reference>
<accession>A0A3M7R0R1</accession>
<dbReference type="Proteomes" id="UP000276133">
    <property type="component" value="Unassembled WGS sequence"/>
</dbReference>
<keyword evidence="2" id="KW-1185">Reference proteome</keyword>
<dbReference type="AlphaFoldDB" id="A0A3M7R0R1"/>
<organism evidence="1 2">
    <name type="scientific">Brachionus plicatilis</name>
    <name type="common">Marine rotifer</name>
    <name type="synonym">Brachionus muelleri</name>
    <dbReference type="NCBI Taxonomy" id="10195"/>
    <lineage>
        <taxon>Eukaryota</taxon>
        <taxon>Metazoa</taxon>
        <taxon>Spiralia</taxon>
        <taxon>Gnathifera</taxon>
        <taxon>Rotifera</taxon>
        <taxon>Eurotatoria</taxon>
        <taxon>Monogononta</taxon>
        <taxon>Pseudotrocha</taxon>
        <taxon>Ploima</taxon>
        <taxon>Brachionidae</taxon>
        <taxon>Brachionus</taxon>
    </lineage>
</organism>
<dbReference type="OrthoDB" id="10233675at2759"/>